<proteinExistence type="predicted"/>
<feature type="transmembrane region" description="Helical" evidence="1">
    <location>
        <begin position="96"/>
        <end position="129"/>
    </location>
</feature>
<accession>A0A0H3N9C0</accession>
<keyword evidence="1" id="KW-0812">Transmembrane</keyword>
<feature type="transmembrane region" description="Helical" evidence="1">
    <location>
        <begin position="164"/>
        <end position="186"/>
    </location>
</feature>
<sequence>MKELLDIISCEFSKLKRLKFILISILGACLFPIPATILIAKDNLPFEQLFKLVVNFGYFLLLPIVLSIVASQLFFIERDNDVLKNLATVPVPKGKLALAKLAVLLFISLFYSVAGLGATIIGGFIVGIVEGVTVKLGMSIAFGIMFFVTVLPVVVLIVYFNRSYIFSIILSFVYAIFNFSISLNIINFEPNNPLLSVLPAPVIMRWWMAFWGDPTGEYTALRQPYLLSTPACVGILCLITIIAVLLICMIYKKQEN</sequence>
<dbReference type="RefSeq" id="WP_012816056.1">
    <property type="nucleotide sequence ID" value="NC_013315.1"/>
</dbReference>
<evidence type="ECO:0000313" key="2">
    <source>
        <dbReference type="EMBL" id="CBA61476.1"/>
    </source>
</evidence>
<keyword evidence="1" id="KW-1133">Transmembrane helix</keyword>
<organism evidence="2 3">
    <name type="scientific">Clostridioides difficile (strain CD196)</name>
    <name type="common">Peptoclostridium difficile</name>
    <dbReference type="NCBI Taxonomy" id="645462"/>
    <lineage>
        <taxon>Bacteria</taxon>
        <taxon>Bacillati</taxon>
        <taxon>Bacillota</taxon>
        <taxon>Clostridia</taxon>
        <taxon>Peptostreptococcales</taxon>
        <taxon>Peptostreptococcaceae</taxon>
        <taxon>Clostridioides</taxon>
    </lineage>
</organism>
<evidence type="ECO:0000313" key="3">
    <source>
        <dbReference type="Proteomes" id="UP000002068"/>
    </source>
</evidence>
<dbReference type="Pfam" id="PF12730">
    <property type="entry name" value="ABC2_membrane_4"/>
    <property type="match status" value="1"/>
</dbReference>
<evidence type="ECO:0000256" key="1">
    <source>
        <dbReference type="SAM" id="Phobius"/>
    </source>
</evidence>
<feature type="transmembrane region" description="Helical" evidence="1">
    <location>
        <begin position="20"/>
        <end position="40"/>
    </location>
</feature>
<feature type="transmembrane region" description="Helical" evidence="1">
    <location>
        <begin position="52"/>
        <end position="76"/>
    </location>
</feature>
<reference evidence="2 3" key="1">
    <citation type="journal article" date="2009" name="Genome Biol.">
        <title>Comparative genome and phenotypic analysis of Clostridium difficile 027 strains provides insight into the evolution of a hypervirulent bacterium.</title>
        <authorList>
            <person name="Stabler R.A."/>
            <person name="He M."/>
            <person name="Dawson L."/>
            <person name="Martin M."/>
            <person name="Valiente E."/>
            <person name="Corton C."/>
            <person name="Lawley T.D."/>
            <person name="Sebaihia M."/>
            <person name="Quail M.A."/>
            <person name="Rose G."/>
            <person name="Gerding D.N."/>
            <person name="Gibert M."/>
            <person name="Popoff M.R."/>
            <person name="Parkhill J."/>
            <person name="Dougan G."/>
            <person name="Wren B.W."/>
        </authorList>
    </citation>
    <scope>NUCLEOTIDE SEQUENCE [LARGE SCALE GENOMIC DNA]</scope>
    <source>
        <strain evidence="2 3">CD196</strain>
    </source>
</reference>
<dbReference type="AlphaFoldDB" id="A0A0H3N9C0"/>
<dbReference type="EMBL" id="FN538970">
    <property type="protein sequence ID" value="CBA61476.1"/>
    <property type="molecule type" value="Genomic_DNA"/>
</dbReference>
<dbReference type="Proteomes" id="UP000002068">
    <property type="component" value="Chromosome"/>
</dbReference>
<name>A0A0H3N9C0_CLODC</name>
<feature type="transmembrane region" description="Helical" evidence="1">
    <location>
        <begin position="224"/>
        <end position="251"/>
    </location>
</feature>
<dbReference type="KEGG" id="cdc:CD196_0772"/>
<gene>
    <name evidence="2" type="ordered locus">CD196_0772</name>
</gene>
<dbReference type="HOGENOM" id="CLU_091992_0_0_9"/>
<keyword evidence="1" id="KW-0472">Membrane</keyword>
<protein>
    <submittedName>
        <fullName evidence="2">Lantibiotic ABC transporter, permease protein</fullName>
    </submittedName>
</protein>
<feature type="transmembrane region" description="Helical" evidence="1">
    <location>
        <begin position="136"/>
        <end position="158"/>
    </location>
</feature>